<dbReference type="CDD" id="cd07814">
    <property type="entry name" value="SRPBCC_CalC_Aha1-like"/>
    <property type="match status" value="1"/>
</dbReference>
<keyword evidence="4" id="KW-1185">Reference proteome</keyword>
<dbReference type="PANTHER" id="PTHR33990:SF1">
    <property type="entry name" value="PROTEIN YJDN"/>
    <property type="match status" value="1"/>
</dbReference>
<sequence>MINQSKQGLKIVRHFNAPREVVFEAFANAEAMGEWWGPAGMDLIVKAFDFTTGGKFHYKMEGHGQTMWGLFKYGNINRYDLIEFTSSFSDETGNICTSPFPMDFPLEIFNQLTLTETNGRTTLTLQGSPINATTAQEDTYHSIKDNMQEGFAGTFDKLDRYLQSRAELKNNLRTDNKPRVCTYLNFPGNTEEVLNFYRTVFRSAFSGGIKRLGDFPAHEGQPPLSDDEKKMILHVELPIIGGHVLMATDAPESMGFKVIPGNNMHIHIEPGSRAETKRLFDELSVDGVVEMPVQDAFWGAYYGNFTDKYGINWMLSHKD</sequence>
<evidence type="ECO:0000313" key="3">
    <source>
        <dbReference type="EMBL" id="MFD2865294.1"/>
    </source>
</evidence>
<dbReference type="EMBL" id="JBHUON010000012">
    <property type="protein sequence ID" value="MFD2865294.1"/>
    <property type="molecule type" value="Genomic_DNA"/>
</dbReference>
<dbReference type="PANTHER" id="PTHR33990">
    <property type="entry name" value="PROTEIN YJDN-RELATED"/>
    <property type="match status" value="1"/>
</dbReference>
<evidence type="ECO:0000256" key="1">
    <source>
        <dbReference type="ARBA" id="ARBA00006817"/>
    </source>
</evidence>
<evidence type="ECO:0000313" key="4">
    <source>
        <dbReference type="Proteomes" id="UP001597601"/>
    </source>
</evidence>
<name>A0ABW5XQG3_9SPHI</name>
<comment type="caution">
    <text evidence="3">The sequence shown here is derived from an EMBL/GenBank/DDBJ whole genome shotgun (WGS) entry which is preliminary data.</text>
</comment>
<dbReference type="Gene3D" id="3.10.180.10">
    <property type="entry name" value="2,3-Dihydroxybiphenyl 1,2-Dioxygenase, domain 1"/>
    <property type="match status" value="1"/>
</dbReference>
<accession>A0ABW5XQG3</accession>
<feature type="domain" description="Activator of Hsp90 ATPase homologue 1/2-like C-terminal" evidence="2">
    <location>
        <begin position="16"/>
        <end position="163"/>
    </location>
</feature>
<dbReference type="InterPro" id="IPR029068">
    <property type="entry name" value="Glyas_Bleomycin-R_OHBP_Dase"/>
</dbReference>
<dbReference type="CDD" id="cd06588">
    <property type="entry name" value="PhnB_like"/>
    <property type="match status" value="1"/>
</dbReference>
<evidence type="ECO:0000259" key="2">
    <source>
        <dbReference type="Pfam" id="PF08327"/>
    </source>
</evidence>
<dbReference type="RefSeq" id="WP_377127369.1">
    <property type="nucleotide sequence ID" value="NZ_JBHUHN010000001.1"/>
</dbReference>
<reference evidence="4" key="1">
    <citation type="journal article" date="2019" name="Int. J. Syst. Evol. Microbiol.">
        <title>The Global Catalogue of Microorganisms (GCM) 10K type strain sequencing project: providing services to taxonomists for standard genome sequencing and annotation.</title>
        <authorList>
            <consortium name="The Broad Institute Genomics Platform"/>
            <consortium name="The Broad Institute Genome Sequencing Center for Infectious Disease"/>
            <person name="Wu L."/>
            <person name="Ma J."/>
        </authorList>
    </citation>
    <scope>NUCLEOTIDE SEQUENCE [LARGE SCALE GENOMIC DNA]</scope>
    <source>
        <strain evidence="4">KCTC 52232</strain>
    </source>
</reference>
<protein>
    <submittedName>
        <fullName evidence="3">SRPBCC domain-containing protein</fullName>
    </submittedName>
</protein>
<dbReference type="InterPro" id="IPR028973">
    <property type="entry name" value="PhnB-like"/>
</dbReference>
<dbReference type="Gene3D" id="3.30.530.20">
    <property type="match status" value="1"/>
</dbReference>
<dbReference type="Pfam" id="PF08327">
    <property type="entry name" value="AHSA1"/>
    <property type="match status" value="1"/>
</dbReference>
<dbReference type="InterPro" id="IPR023393">
    <property type="entry name" value="START-like_dom_sf"/>
</dbReference>
<dbReference type="Proteomes" id="UP001597601">
    <property type="component" value="Unassembled WGS sequence"/>
</dbReference>
<comment type="similarity">
    <text evidence="1">Belongs to the AHA1 family.</text>
</comment>
<proteinExistence type="inferred from homology"/>
<organism evidence="3 4">
    <name type="scientific">Mucilaginibacter antarcticus</name>
    <dbReference type="NCBI Taxonomy" id="1855725"/>
    <lineage>
        <taxon>Bacteria</taxon>
        <taxon>Pseudomonadati</taxon>
        <taxon>Bacteroidota</taxon>
        <taxon>Sphingobacteriia</taxon>
        <taxon>Sphingobacteriales</taxon>
        <taxon>Sphingobacteriaceae</taxon>
        <taxon>Mucilaginibacter</taxon>
    </lineage>
</organism>
<dbReference type="InterPro" id="IPR013538">
    <property type="entry name" value="ASHA1/2-like_C"/>
</dbReference>
<dbReference type="SUPFAM" id="SSF54593">
    <property type="entry name" value="Glyoxalase/Bleomycin resistance protein/Dihydroxybiphenyl dioxygenase"/>
    <property type="match status" value="1"/>
</dbReference>
<gene>
    <name evidence="3" type="ORF">ACFSYC_11405</name>
</gene>
<dbReference type="SUPFAM" id="SSF55961">
    <property type="entry name" value="Bet v1-like"/>
    <property type="match status" value="1"/>
</dbReference>